<reference evidence="8" key="1">
    <citation type="submission" date="2015-07" db="EMBL/GenBank/DDBJ databases">
        <title>Genome sequencing of Sunxiuqinia dokdonensis strain SK.</title>
        <authorList>
            <person name="Ahn S."/>
            <person name="Kim B.-C."/>
        </authorList>
    </citation>
    <scope>NUCLEOTIDE SEQUENCE [LARGE SCALE GENOMIC DNA]</scope>
    <source>
        <strain evidence="8">SK</strain>
    </source>
</reference>
<accession>A0A0L8V658</accession>
<proteinExistence type="predicted"/>
<keyword evidence="4 6" id="KW-1133">Transmembrane helix</keyword>
<dbReference type="AlphaFoldDB" id="A0A0L8V658"/>
<feature type="transmembrane region" description="Helical" evidence="6">
    <location>
        <begin position="339"/>
        <end position="361"/>
    </location>
</feature>
<feature type="transmembrane region" description="Helical" evidence="6">
    <location>
        <begin position="157"/>
        <end position="175"/>
    </location>
</feature>
<comment type="caution">
    <text evidence="7">The sequence shown here is derived from an EMBL/GenBank/DDBJ whole genome shotgun (WGS) entry which is preliminary data.</text>
</comment>
<feature type="transmembrane region" description="Helical" evidence="6">
    <location>
        <begin position="257"/>
        <end position="277"/>
    </location>
</feature>
<dbReference type="STRING" id="1409788.NC99_31960"/>
<gene>
    <name evidence="7" type="ORF">NC99_31960</name>
</gene>
<evidence type="ECO:0000313" key="8">
    <source>
        <dbReference type="Proteomes" id="UP000036958"/>
    </source>
</evidence>
<feature type="transmembrane region" description="Helical" evidence="6">
    <location>
        <begin position="12"/>
        <end position="30"/>
    </location>
</feature>
<evidence type="ECO:0008006" key="9">
    <source>
        <dbReference type="Google" id="ProtNLM"/>
    </source>
</evidence>
<feature type="transmembrane region" description="Helical" evidence="6">
    <location>
        <begin position="424"/>
        <end position="442"/>
    </location>
</feature>
<feature type="transmembrane region" description="Helical" evidence="6">
    <location>
        <begin position="454"/>
        <end position="474"/>
    </location>
</feature>
<dbReference type="RefSeq" id="WP_053185140.1">
    <property type="nucleotide sequence ID" value="NZ_LGIA01000173.1"/>
</dbReference>
<feature type="transmembrane region" description="Helical" evidence="6">
    <location>
        <begin position="368"/>
        <end position="391"/>
    </location>
</feature>
<keyword evidence="8" id="KW-1185">Reference proteome</keyword>
<dbReference type="OrthoDB" id="88014at2"/>
<evidence type="ECO:0000256" key="2">
    <source>
        <dbReference type="ARBA" id="ARBA00022475"/>
    </source>
</evidence>
<dbReference type="InterPro" id="IPR050833">
    <property type="entry name" value="Poly_Biosynth_Transport"/>
</dbReference>
<dbReference type="PANTHER" id="PTHR30250:SF11">
    <property type="entry name" value="O-ANTIGEN TRANSPORTER-RELATED"/>
    <property type="match status" value="1"/>
</dbReference>
<sequence>MGIIIKQSIKGSIWSYVGVIIGFVTTTYLYTEYLTTELVGLFGLLAAYAALTGQLFLLGFQGVTSRLFPYFRDTQNKHNGFLFVAALVFIVGFAVFLAAYYWLKPLLVESNLEKSALFAQYVHLLVPLTFFSMAFIFLDTYNRLLYDAVTGTFFQEFLQRLLLFVLVILFAIQLINLHQLILAFTLVLCLKGLFLFFFLLKRKEISFRPQLNFIDQKLKKEIWSVALYSVLASLGSIFVFNIDKIFINQLLDLSNTGVYTIAFYFGTLVVIPSRPLLKIAGTLVADAWKKNDLSQIKSIYYKSCINQFIIGGFLFLGIWANIDNILIILGEDYLQSKWVIFFVGLGYLFDMATGANGLIISYSKYYKVALYFIVSLILMSVFLLYILIPIWGITGAAIAIASALLLNNLMRFVFLFWKYKLQPFNYKFVVVAVFFTGLYFLLATIPRQELIFDIVIRGVIIVFTSVLFFIFLPISEEVQKLIKKGLQLFNH</sequence>
<organism evidence="7 8">
    <name type="scientific">Sunxiuqinia dokdonensis</name>
    <dbReference type="NCBI Taxonomy" id="1409788"/>
    <lineage>
        <taxon>Bacteria</taxon>
        <taxon>Pseudomonadati</taxon>
        <taxon>Bacteroidota</taxon>
        <taxon>Bacteroidia</taxon>
        <taxon>Marinilabiliales</taxon>
        <taxon>Prolixibacteraceae</taxon>
        <taxon>Sunxiuqinia</taxon>
    </lineage>
</organism>
<feature type="transmembrane region" description="Helical" evidence="6">
    <location>
        <begin position="181"/>
        <end position="200"/>
    </location>
</feature>
<evidence type="ECO:0000256" key="1">
    <source>
        <dbReference type="ARBA" id="ARBA00004651"/>
    </source>
</evidence>
<evidence type="ECO:0000256" key="4">
    <source>
        <dbReference type="ARBA" id="ARBA00022989"/>
    </source>
</evidence>
<name>A0A0L8V658_9BACT</name>
<feature type="transmembrane region" description="Helical" evidence="6">
    <location>
        <begin position="115"/>
        <end position="137"/>
    </location>
</feature>
<dbReference type="EMBL" id="LGIA01000173">
    <property type="protein sequence ID" value="KOH43980.1"/>
    <property type="molecule type" value="Genomic_DNA"/>
</dbReference>
<protein>
    <recommendedName>
        <fullName evidence="9">Polysaccharide biosynthesis protein C-terminal domain-containing protein</fullName>
    </recommendedName>
</protein>
<evidence type="ECO:0000313" key="7">
    <source>
        <dbReference type="EMBL" id="KOH43980.1"/>
    </source>
</evidence>
<feature type="transmembrane region" description="Helical" evidence="6">
    <location>
        <begin position="42"/>
        <end position="60"/>
    </location>
</feature>
<feature type="transmembrane region" description="Helical" evidence="6">
    <location>
        <begin position="221"/>
        <end position="242"/>
    </location>
</feature>
<comment type="subcellular location">
    <subcellularLocation>
        <location evidence="1">Cell membrane</location>
        <topology evidence="1">Multi-pass membrane protein</topology>
    </subcellularLocation>
</comment>
<evidence type="ECO:0000256" key="5">
    <source>
        <dbReference type="ARBA" id="ARBA00023136"/>
    </source>
</evidence>
<dbReference type="Proteomes" id="UP000036958">
    <property type="component" value="Unassembled WGS sequence"/>
</dbReference>
<feature type="transmembrane region" description="Helical" evidence="6">
    <location>
        <begin position="81"/>
        <end position="103"/>
    </location>
</feature>
<feature type="transmembrane region" description="Helical" evidence="6">
    <location>
        <begin position="397"/>
        <end position="417"/>
    </location>
</feature>
<feature type="transmembrane region" description="Helical" evidence="6">
    <location>
        <begin position="298"/>
        <end position="319"/>
    </location>
</feature>
<evidence type="ECO:0000256" key="3">
    <source>
        <dbReference type="ARBA" id="ARBA00022692"/>
    </source>
</evidence>
<keyword evidence="5 6" id="KW-0472">Membrane</keyword>
<keyword evidence="2" id="KW-1003">Cell membrane</keyword>
<dbReference type="Pfam" id="PF01943">
    <property type="entry name" value="Polysacc_synt"/>
    <property type="match status" value="1"/>
</dbReference>
<keyword evidence="3 6" id="KW-0812">Transmembrane</keyword>
<dbReference type="GO" id="GO:0005886">
    <property type="term" value="C:plasma membrane"/>
    <property type="evidence" value="ECO:0007669"/>
    <property type="project" value="UniProtKB-SubCell"/>
</dbReference>
<dbReference type="InterPro" id="IPR002797">
    <property type="entry name" value="Polysacc_synth"/>
</dbReference>
<evidence type="ECO:0000256" key="6">
    <source>
        <dbReference type="SAM" id="Phobius"/>
    </source>
</evidence>
<dbReference type="PANTHER" id="PTHR30250">
    <property type="entry name" value="PST FAMILY PREDICTED COLANIC ACID TRANSPORTER"/>
    <property type="match status" value="1"/>
</dbReference>